<dbReference type="GO" id="GO:0016491">
    <property type="term" value="F:oxidoreductase activity"/>
    <property type="evidence" value="ECO:0007669"/>
    <property type="project" value="InterPro"/>
</dbReference>
<dbReference type="FunFam" id="2.10.240.10:FF:000001">
    <property type="entry name" value="Dihydroorotate dehydrogenase B (NAD(+)), electron transfer subunit"/>
    <property type="match status" value="1"/>
</dbReference>
<dbReference type="NCBIfam" id="NF000797">
    <property type="entry name" value="PRK00054.1-2"/>
    <property type="match status" value="1"/>
</dbReference>
<dbReference type="Pfam" id="PF10418">
    <property type="entry name" value="DHODB_Fe-S_bind"/>
    <property type="match status" value="1"/>
</dbReference>
<dbReference type="GO" id="GO:0044205">
    <property type="term" value="P:'de novo' UMP biosynthetic process"/>
    <property type="evidence" value="ECO:0007669"/>
    <property type="project" value="UniProtKB-UniRule"/>
</dbReference>
<dbReference type="Gene3D" id="3.40.50.80">
    <property type="entry name" value="Nucleotide-binding domain of ferredoxin-NADP reductase (FNR) module"/>
    <property type="match status" value="1"/>
</dbReference>
<dbReference type="SUPFAM" id="SSF52343">
    <property type="entry name" value="Ferredoxin reductase-like, C-terminal NADP-linked domain"/>
    <property type="match status" value="1"/>
</dbReference>
<evidence type="ECO:0000256" key="4">
    <source>
        <dbReference type="ARBA" id="ARBA00022448"/>
    </source>
</evidence>
<evidence type="ECO:0000256" key="3">
    <source>
        <dbReference type="ARBA" id="ARBA00011669"/>
    </source>
</evidence>
<evidence type="ECO:0000256" key="8">
    <source>
        <dbReference type="ARBA" id="ARBA00022827"/>
    </source>
</evidence>
<proteinExistence type="inferred from homology"/>
<keyword evidence="4 15" id="KW-0813">Transport</keyword>
<dbReference type="SUPFAM" id="SSF63380">
    <property type="entry name" value="Riboflavin synthase domain-like"/>
    <property type="match status" value="1"/>
</dbReference>
<protein>
    <recommendedName>
        <fullName evidence="13 15">Dihydroorotate dehydrogenase B (NAD(+)), electron transfer subunit</fullName>
    </recommendedName>
    <alternativeName>
        <fullName evidence="14 15">Dihydroorotate oxidase B, electron transfer subunit</fullName>
    </alternativeName>
</protein>
<dbReference type="InterPro" id="IPR023455">
    <property type="entry name" value="Dihydroorotate_DHASE_ETsu"/>
</dbReference>
<feature type="domain" description="FAD-binding FR-type" evidence="18">
    <location>
        <begin position="1"/>
        <end position="100"/>
    </location>
</feature>
<evidence type="ECO:0000256" key="12">
    <source>
        <dbReference type="ARBA" id="ARBA00023014"/>
    </source>
</evidence>
<comment type="similarity">
    <text evidence="2 15">Belongs to the PyrK family.</text>
</comment>
<evidence type="ECO:0000256" key="17">
    <source>
        <dbReference type="PIRSR" id="PIRSR006816-2"/>
    </source>
</evidence>
<dbReference type="Pfam" id="PF00970">
    <property type="entry name" value="FAD_binding_6"/>
    <property type="match status" value="1"/>
</dbReference>
<evidence type="ECO:0000256" key="5">
    <source>
        <dbReference type="ARBA" id="ARBA00022630"/>
    </source>
</evidence>
<feature type="binding site" evidence="15 17">
    <location>
        <position position="230"/>
    </location>
    <ligand>
        <name>[2Fe-2S] cluster</name>
        <dbReference type="ChEBI" id="CHEBI:190135"/>
    </ligand>
</feature>
<comment type="cofactor">
    <cofactor evidence="15 16">
        <name>FAD</name>
        <dbReference type="ChEBI" id="CHEBI:57692"/>
    </cofactor>
    <text evidence="15 16">Binds 1 FAD per subunit.</text>
</comment>
<dbReference type="PIRSF" id="PIRSF006816">
    <property type="entry name" value="Cyc3_hyd_g"/>
    <property type="match status" value="1"/>
</dbReference>
<feature type="binding site" evidence="15 17">
    <location>
        <position position="233"/>
    </location>
    <ligand>
        <name>[2Fe-2S] cluster</name>
        <dbReference type="ChEBI" id="CHEBI:190135"/>
    </ligand>
</feature>
<dbReference type="Gene3D" id="2.10.240.10">
    <property type="entry name" value="Dihydroorotate dehydrogenase, electron transfer subunit"/>
    <property type="match status" value="1"/>
</dbReference>
<dbReference type="EMBL" id="NFLC01000001">
    <property type="protein sequence ID" value="OUQ11933.1"/>
    <property type="molecule type" value="Genomic_DNA"/>
</dbReference>
<evidence type="ECO:0000256" key="11">
    <source>
        <dbReference type="ARBA" id="ARBA00023004"/>
    </source>
</evidence>
<comment type="pathway">
    <text evidence="1 15">Pyrimidine metabolism; UMP biosynthesis via de novo pathway; orotate from (S)-dihydroorotate (NAD(+) route): step 1/1.</text>
</comment>
<keyword evidence="10 15" id="KW-0249">Electron transport</keyword>
<comment type="subunit">
    <text evidence="3 15">Heterotetramer of 2 PyrK and 2 PyrD type B subunits.</text>
</comment>
<dbReference type="InterPro" id="IPR008333">
    <property type="entry name" value="Cbr1-like_FAD-bd_dom"/>
</dbReference>
<dbReference type="HAMAP" id="MF_01211">
    <property type="entry name" value="DHODB_Fe_S_bind"/>
    <property type="match status" value="1"/>
</dbReference>
<dbReference type="InterPro" id="IPR039261">
    <property type="entry name" value="FNR_nucleotide-bd"/>
</dbReference>
<evidence type="ECO:0000256" key="10">
    <source>
        <dbReference type="ARBA" id="ARBA00022982"/>
    </source>
</evidence>
<gene>
    <name evidence="15" type="primary">pyrK</name>
    <name evidence="19" type="ORF">B5E88_00980</name>
</gene>
<evidence type="ECO:0000256" key="15">
    <source>
        <dbReference type="HAMAP-Rule" id="MF_01211"/>
    </source>
</evidence>
<evidence type="ECO:0000313" key="19">
    <source>
        <dbReference type="EMBL" id="OUQ11933.1"/>
    </source>
</evidence>
<dbReference type="GO" id="GO:0009055">
    <property type="term" value="F:electron transfer activity"/>
    <property type="evidence" value="ECO:0007669"/>
    <property type="project" value="UniProtKB-UniRule"/>
</dbReference>
<dbReference type="InterPro" id="IPR017938">
    <property type="entry name" value="Riboflavin_synthase-like_b-brl"/>
</dbReference>
<evidence type="ECO:0000256" key="2">
    <source>
        <dbReference type="ARBA" id="ARBA00006422"/>
    </source>
</evidence>
<dbReference type="GO" id="GO:0051537">
    <property type="term" value="F:2 iron, 2 sulfur cluster binding"/>
    <property type="evidence" value="ECO:0007669"/>
    <property type="project" value="UniProtKB-KW"/>
</dbReference>
<dbReference type="PANTHER" id="PTHR43513">
    <property type="entry name" value="DIHYDROOROTATE DEHYDROGENASE B (NAD(+)), ELECTRON TRANSFER SUBUNIT"/>
    <property type="match status" value="1"/>
</dbReference>
<dbReference type="Proteomes" id="UP000196074">
    <property type="component" value="Unassembled WGS sequence"/>
</dbReference>
<feature type="binding site" evidence="15 16">
    <location>
        <begin position="75"/>
        <end position="76"/>
    </location>
    <ligand>
        <name>FAD</name>
        <dbReference type="ChEBI" id="CHEBI:57692"/>
    </ligand>
</feature>
<keyword evidence="11 15" id="KW-0408">Iron</keyword>
<feature type="binding site" evidence="15 16">
    <location>
        <begin position="68"/>
        <end position="70"/>
    </location>
    <ligand>
        <name>FAD</name>
        <dbReference type="ChEBI" id="CHEBI:57692"/>
    </ligand>
</feature>
<dbReference type="AlphaFoldDB" id="A0A1Y4R5W2"/>
<keyword evidence="12 15" id="KW-0411">Iron-sulfur</keyword>
<evidence type="ECO:0000259" key="18">
    <source>
        <dbReference type="PROSITE" id="PS51384"/>
    </source>
</evidence>
<evidence type="ECO:0000256" key="6">
    <source>
        <dbReference type="ARBA" id="ARBA00022714"/>
    </source>
</evidence>
<sequence length="263" mass="28956">MKQELMTVVSNHQLAPKIFELVLTGQLVKQMHHPGQFLHLRVPQADLLLRRPISINQINQEKQTVTLIYRVQGQGTQVFSQLQAGDQLDCMGPLGNGFSLEGVHSGDEVYIIGGGIGIPPLYELSKRLIEKGVRPVHFLGYANGEVSYYIDEFQALGRTLIATDDGSIGFKGNVGQLLDDYLSKNTEMPKAVFTCGNNGMLKKVESLFYQKVADVQLSLESRMACGMGACYACVCHKKDDPTKQTSVKVCDEGPIFQAGTVIY</sequence>
<keyword evidence="7 15" id="KW-0479">Metal-binding</keyword>
<dbReference type="RefSeq" id="WP_016252239.1">
    <property type="nucleotide sequence ID" value="NZ_CP010060.1"/>
</dbReference>
<feature type="binding site" evidence="15 17">
    <location>
        <position position="225"/>
    </location>
    <ligand>
        <name>[2Fe-2S] cluster</name>
        <dbReference type="ChEBI" id="CHEBI:190135"/>
    </ligand>
</feature>
<dbReference type="Gene3D" id="2.40.30.10">
    <property type="entry name" value="Translation factors"/>
    <property type="match status" value="1"/>
</dbReference>
<evidence type="ECO:0000256" key="7">
    <source>
        <dbReference type="ARBA" id="ARBA00022723"/>
    </source>
</evidence>
<evidence type="ECO:0000256" key="9">
    <source>
        <dbReference type="ARBA" id="ARBA00022975"/>
    </source>
</evidence>
<comment type="cofactor">
    <cofactor evidence="17">
        <name>[2Fe-2S] cluster</name>
        <dbReference type="ChEBI" id="CHEBI:190135"/>
    </cofactor>
    <text evidence="17">Binds 1 [2Fe-2S] cluster per subunit.</text>
</comment>
<dbReference type="InterPro" id="IPR037117">
    <property type="entry name" value="Dihydroorotate_DH_ele_sf"/>
</dbReference>
<evidence type="ECO:0000256" key="1">
    <source>
        <dbReference type="ARBA" id="ARBA00004715"/>
    </source>
</evidence>
<dbReference type="UniPathway" id="UPA00070">
    <property type="reaction ID" value="UER00945"/>
</dbReference>
<keyword evidence="9 15" id="KW-0665">Pyrimidine biosynthesis</keyword>
<comment type="function">
    <text evidence="15">Responsible for channeling the electrons from the oxidation of dihydroorotate from the FMN redox center in the PyrD type B subunit to the ultimate electron acceptor NAD(+).</text>
</comment>
<feature type="binding site" evidence="15 16">
    <location>
        <begin position="51"/>
        <end position="54"/>
    </location>
    <ligand>
        <name>FAD</name>
        <dbReference type="ChEBI" id="CHEBI:57692"/>
    </ligand>
</feature>
<name>A0A1Y4R5W2_9ENTE</name>
<dbReference type="PANTHER" id="PTHR43513:SF3">
    <property type="entry name" value="DIHYDROOROTATE DEHYDROGENASE B (NAD(+)), ELECTRON TRANSFER SUBUNIT-RELATED"/>
    <property type="match status" value="1"/>
</dbReference>
<keyword evidence="8 15" id="KW-0274">FAD</keyword>
<accession>A0A1Y4R5W2</accession>
<feature type="binding site" evidence="15 17">
    <location>
        <position position="250"/>
    </location>
    <ligand>
        <name>[2Fe-2S] cluster</name>
        <dbReference type="ChEBI" id="CHEBI:190135"/>
    </ligand>
</feature>
<evidence type="ECO:0000256" key="13">
    <source>
        <dbReference type="ARBA" id="ARBA00069792"/>
    </source>
</evidence>
<dbReference type="InterPro" id="IPR019480">
    <property type="entry name" value="Dihydroorotate_DH_Fe-S-bd"/>
</dbReference>
<keyword evidence="5 15" id="KW-0285">Flavoprotein</keyword>
<dbReference type="CDD" id="cd06218">
    <property type="entry name" value="DHOD_e_trans"/>
    <property type="match status" value="1"/>
</dbReference>
<dbReference type="InterPro" id="IPR012165">
    <property type="entry name" value="Cyt_c3_hydrogenase_gsu"/>
</dbReference>
<organism evidence="19 20">
    <name type="scientific">Enterococcus cecorum</name>
    <dbReference type="NCBI Taxonomy" id="44008"/>
    <lineage>
        <taxon>Bacteria</taxon>
        <taxon>Bacillati</taxon>
        <taxon>Bacillota</taxon>
        <taxon>Bacilli</taxon>
        <taxon>Lactobacillales</taxon>
        <taxon>Enterococcaceae</taxon>
        <taxon>Enterococcus</taxon>
    </lineage>
</organism>
<reference evidence="20" key="1">
    <citation type="submission" date="2017-04" db="EMBL/GenBank/DDBJ databases">
        <title>Function of individual gut microbiota members based on whole genome sequencing of pure cultures obtained from chicken caecum.</title>
        <authorList>
            <person name="Medvecky M."/>
            <person name="Cejkova D."/>
            <person name="Polansky O."/>
            <person name="Karasova D."/>
            <person name="Kubasova T."/>
            <person name="Cizek A."/>
            <person name="Rychlik I."/>
        </authorList>
    </citation>
    <scope>NUCLEOTIDE SEQUENCE [LARGE SCALE GENOMIC DNA]</scope>
    <source>
        <strain evidence="20">An144</strain>
    </source>
</reference>
<dbReference type="GeneID" id="60871743"/>
<evidence type="ECO:0000313" key="20">
    <source>
        <dbReference type="Proteomes" id="UP000196074"/>
    </source>
</evidence>
<comment type="caution">
    <text evidence="19">The sequence shown here is derived from an EMBL/GenBank/DDBJ whole genome shotgun (WGS) entry which is preliminary data.</text>
</comment>
<dbReference type="InterPro" id="IPR050353">
    <property type="entry name" value="PyrK_electron_transfer"/>
</dbReference>
<dbReference type="InterPro" id="IPR017927">
    <property type="entry name" value="FAD-bd_FR_type"/>
</dbReference>
<keyword evidence="6 15" id="KW-0001">2Fe-2S</keyword>
<evidence type="ECO:0000256" key="14">
    <source>
        <dbReference type="ARBA" id="ARBA00082223"/>
    </source>
</evidence>
<evidence type="ECO:0000256" key="16">
    <source>
        <dbReference type="PIRSR" id="PIRSR006816-1"/>
    </source>
</evidence>
<dbReference type="GO" id="GO:0046872">
    <property type="term" value="F:metal ion binding"/>
    <property type="evidence" value="ECO:0007669"/>
    <property type="project" value="UniProtKB-KW"/>
</dbReference>
<dbReference type="GO" id="GO:0050660">
    <property type="term" value="F:flavin adenine dinucleotide binding"/>
    <property type="evidence" value="ECO:0007669"/>
    <property type="project" value="InterPro"/>
</dbReference>
<comment type="cofactor">
    <cofactor evidence="15">
        <name>[2Fe-2S] cluster</name>
        <dbReference type="ChEBI" id="CHEBI:190135"/>
    </cofactor>
    <text evidence="15">Binds 1 [2Fe-2S] cluster per subunit.</text>
</comment>
<dbReference type="PROSITE" id="PS51384">
    <property type="entry name" value="FAD_FR"/>
    <property type="match status" value="1"/>
</dbReference>